<dbReference type="EMBL" id="QSCO01000006">
    <property type="protein sequence ID" value="RGY08135.1"/>
    <property type="molecule type" value="Genomic_DNA"/>
</dbReference>
<gene>
    <name evidence="8" type="ORF">DXA53_05660</name>
    <name evidence="7" type="ORF">PN645_00220</name>
</gene>
<dbReference type="SUPFAM" id="SSF82171">
    <property type="entry name" value="DPP6 N-terminal domain-like"/>
    <property type="match status" value="1"/>
</dbReference>
<dbReference type="InterPro" id="IPR036737">
    <property type="entry name" value="OmpA-like_sf"/>
</dbReference>
<reference evidence="8 9" key="1">
    <citation type="submission" date="2018-08" db="EMBL/GenBank/DDBJ databases">
        <title>A genome reference for cultivated species of the human gut microbiota.</title>
        <authorList>
            <person name="Zou Y."/>
            <person name="Xue W."/>
            <person name="Luo G."/>
        </authorList>
    </citation>
    <scope>NUCLEOTIDE SEQUENCE [LARGE SCALE GENOMIC DNA]</scope>
    <source>
        <strain evidence="8 9">OF03-11</strain>
    </source>
</reference>
<evidence type="ECO:0000313" key="7">
    <source>
        <dbReference type="EMBL" id="MDB9221426.1"/>
    </source>
</evidence>
<sequence>MIAGNGTKMKDRWNIVGCVLFCFVVFGVQAQQQHPVNKKAWGLFQQARESFREGDKEKALGLLLKAETFDQGFSPLYLLKADIYNKKGDKIQEIRAIETALALDSLKSHPYYYFILAEYYFDEADYGKALAHYGRYLSWDKRLQVKAVAERQMENCRFALEALRTQTKQPPEVFYEAGCPVYWPALDVTGQTFLFTEQAGEQETMWMLQGDRRYALNFSGRENYGAPSLTADGRMMYFSRENGRNSFDIYVAYRLSDTSWSEPVNLGAPVNTDGWEAQPAVSADGTRLYFASTREGGRGGSDIWFSYLLRREADGRQLWSQPRCLYFNTGGDEMAPFLYFDNKTLFFASDGYAGMGRKDIYKVDVEQVTPPLNIGITVNTQRDEFGFMVDASGQWGYFSSDISGKRCIYRYRLGEEVACPPASYLRLLTVNEAGEPVIPDGLTLTEVGTGDTLACYDRVDARTDMLACIPVNKLLWVSAVKQGYLYYSDTLQVKENTRENPRIYTLCLRPIQKEQTLVLKGIFFDVDDYRLRPESYPELRQLVVFLKQNPEVKIEISGHTDNTGSDQHNYRLSENRAFEVYKYLFLNHIQKERMEYKGYGKDRPLRTNDTEEGRKENRRTEIRVR</sequence>
<dbReference type="PANTHER" id="PTHR30329:SF21">
    <property type="entry name" value="LIPOPROTEIN YIAD-RELATED"/>
    <property type="match status" value="1"/>
</dbReference>
<dbReference type="AlphaFoldDB" id="A0A3D4ZG07"/>
<dbReference type="InterPro" id="IPR011659">
    <property type="entry name" value="WD40"/>
</dbReference>
<dbReference type="Gene3D" id="1.25.40.10">
    <property type="entry name" value="Tetratricopeptide repeat domain"/>
    <property type="match status" value="1"/>
</dbReference>
<organism evidence="8 9">
    <name type="scientific">Odoribacter splanchnicus</name>
    <dbReference type="NCBI Taxonomy" id="28118"/>
    <lineage>
        <taxon>Bacteria</taxon>
        <taxon>Pseudomonadati</taxon>
        <taxon>Bacteroidota</taxon>
        <taxon>Bacteroidia</taxon>
        <taxon>Bacteroidales</taxon>
        <taxon>Odoribacteraceae</taxon>
        <taxon>Odoribacter</taxon>
    </lineage>
</organism>
<keyword evidence="3" id="KW-0998">Cell outer membrane</keyword>
<dbReference type="PRINTS" id="PR01021">
    <property type="entry name" value="OMPADOMAIN"/>
</dbReference>
<evidence type="ECO:0000313" key="8">
    <source>
        <dbReference type="EMBL" id="RGY08135.1"/>
    </source>
</evidence>
<dbReference type="Pfam" id="PF00691">
    <property type="entry name" value="OmpA"/>
    <property type="match status" value="1"/>
</dbReference>
<dbReference type="CDD" id="cd07185">
    <property type="entry name" value="OmpA_C-like"/>
    <property type="match status" value="1"/>
</dbReference>
<dbReference type="GO" id="GO:0009279">
    <property type="term" value="C:cell outer membrane"/>
    <property type="evidence" value="ECO:0007669"/>
    <property type="project" value="UniProtKB-SubCell"/>
</dbReference>
<dbReference type="Proteomes" id="UP000284434">
    <property type="component" value="Unassembled WGS sequence"/>
</dbReference>
<dbReference type="RefSeq" id="WP_013611353.1">
    <property type="nucleotide sequence ID" value="NZ_JAHONW010000001.1"/>
</dbReference>
<dbReference type="SUPFAM" id="SSF48452">
    <property type="entry name" value="TPR-like"/>
    <property type="match status" value="1"/>
</dbReference>
<dbReference type="Gene3D" id="3.30.1330.60">
    <property type="entry name" value="OmpA-like domain"/>
    <property type="match status" value="1"/>
</dbReference>
<accession>A0A3D4ZG07</accession>
<dbReference type="EMBL" id="JAQMRD010000001">
    <property type="protein sequence ID" value="MDB9221426.1"/>
    <property type="molecule type" value="Genomic_DNA"/>
</dbReference>
<comment type="subcellular location">
    <subcellularLocation>
        <location evidence="1">Cell outer membrane</location>
    </subcellularLocation>
</comment>
<dbReference type="SUPFAM" id="SSF103088">
    <property type="entry name" value="OmpA-like"/>
    <property type="match status" value="1"/>
</dbReference>
<proteinExistence type="predicted"/>
<feature type="domain" description="OmpA-like" evidence="6">
    <location>
        <begin position="511"/>
        <end position="625"/>
    </location>
</feature>
<feature type="region of interest" description="Disordered" evidence="5">
    <location>
        <begin position="600"/>
        <end position="625"/>
    </location>
</feature>
<evidence type="ECO:0000256" key="4">
    <source>
        <dbReference type="PROSITE-ProRule" id="PRU00473"/>
    </source>
</evidence>
<evidence type="ECO:0000256" key="3">
    <source>
        <dbReference type="ARBA" id="ARBA00023237"/>
    </source>
</evidence>
<dbReference type="InterPro" id="IPR011990">
    <property type="entry name" value="TPR-like_helical_dom_sf"/>
</dbReference>
<dbReference type="InterPro" id="IPR006664">
    <property type="entry name" value="OMP_bac"/>
</dbReference>
<comment type="caution">
    <text evidence="8">The sequence shown here is derived from an EMBL/GenBank/DDBJ whole genome shotgun (WGS) entry which is preliminary data.</text>
</comment>
<evidence type="ECO:0000256" key="2">
    <source>
        <dbReference type="ARBA" id="ARBA00023136"/>
    </source>
</evidence>
<evidence type="ECO:0000313" key="9">
    <source>
        <dbReference type="Proteomes" id="UP000284434"/>
    </source>
</evidence>
<dbReference type="Gene3D" id="2.120.10.30">
    <property type="entry name" value="TolB, C-terminal domain"/>
    <property type="match status" value="1"/>
</dbReference>
<evidence type="ECO:0000256" key="5">
    <source>
        <dbReference type="SAM" id="MobiDB-lite"/>
    </source>
</evidence>
<dbReference type="OMA" id="ERQMENC"/>
<keyword evidence="2 4" id="KW-0472">Membrane</keyword>
<name>A0A3D4ZG07_9BACT</name>
<evidence type="ECO:0000256" key="1">
    <source>
        <dbReference type="ARBA" id="ARBA00004442"/>
    </source>
</evidence>
<dbReference type="Pfam" id="PF07676">
    <property type="entry name" value="PD40"/>
    <property type="match status" value="3"/>
</dbReference>
<dbReference type="InterPro" id="IPR011042">
    <property type="entry name" value="6-blade_b-propeller_TolB-like"/>
</dbReference>
<evidence type="ECO:0000259" key="6">
    <source>
        <dbReference type="PROSITE" id="PS51123"/>
    </source>
</evidence>
<reference evidence="7" key="2">
    <citation type="submission" date="2023-01" db="EMBL/GenBank/DDBJ databases">
        <title>Human gut microbiome strain richness.</title>
        <authorList>
            <person name="Chen-Liaw A."/>
        </authorList>
    </citation>
    <scope>NUCLEOTIDE SEQUENCE</scope>
    <source>
        <strain evidence="7">RTP21484st1_B7_RTP21484_190118</strain>
    </source>
</reference>
<dbReference type="PANTHER" id="PTHR30329">
    <property type="entry name" value="STATOR ELEMENT OF FLAGELLAR MOTOR COMPLEX"/>
    <property type="match status" value="1"/>
</dbReference>
<dbReference type="Proteomes" id="UP001212263">
    <property type="component" value="Unassembled WGS sequence"/>
</dbReference>
<dbReference type="InterPro" id="IPR050330">
    <property type="entry name" value="Bact_OuterMem_StrucFunc"/>
</dbReference>
<dbReference type="InterPro" id="IPR006665">
    <property type="entry name" value="OmpA-like"/>
</dbReference>
<dbReference type="PROSITE" id="PS51123">
    <property type="entry name" value="OMPA_2"/>
    <property type="match status" value="1"/>
</dbReference>
<protein>
    <submittedName>
        <fullName evidence="7">OmpA family protein</fullName>
    </submittedName>
</protein>